<accession>A0A532V5K6</accession>
<gene>
    <name evidence="2" type="ORF">CEE37_01940</name>
</gene>
<sequence length="257" mass="28524">MKFSILASGSEGNCAFVEDDNGAGVLIDVGLSMRRIGERLKEFDRDYNCIQAMLISHEHSDHLRGAAVIARRQDLPIYASEGTIATVKRHINNFTRFFSLNSETLEFGNLQVESFSVNHDASETMGFLIVEGDKRLVIATDLGIVDLATLNWMRDCDAIVLEANHDVSMLLDGPYPWDLKQRIKGQHGHLSNEQAGEALAQIASPRLKRVVLAHLSQQNNDAKVALKSVKSHLKKAGHNHIDVIVAQQHCATEMFEV</sequence>
<evidence type="ECO:0000313" key="2">
    <source>
        <dbReference type="EMBL" id="TKJ42468.1"/>
    </source>
</evidence>
<dbReference type="Pfam" id="PF12706">
    <property type="entry name" value="Lactamase_B_2"/>
    <property type="match status" value="1"/>
</dbReference>
<name>A0A532V5K6_UNCL8</name>
<dbReference type="SMART" id="SM00849">
    <property type="entry name" value="Lactamase_B"/>
    <property type="match status" value="1"/>
</dbReference>
<keyword evidence="2" id="KW-0378">Hydrolase</keyword>
<dbReference type="Proteomes" id="UP000319619">
    <property type="component" value="Unassembled WGS sequence"/>
</dbReference>
<evidence type="ECO:0000259" key="1">
    <source>
        <dbReference type="SMART" id="SM00849"/>
    </source>
</evidence>
<dbReference type="PANTHER" id="PTHR47619">
    <property type="entry name" value="METALLO-HYDROLASE YYCJ-RELATED"/>
    <property type="match status" value="1"/>
</dbReference>
<dbReference type="SUPFAM" id="SSF56281">
    <property type="entry name" value="Metallo-hydrolase/oxidoreductase"/>
    <property type="match status" value="1"/>
</dbReference>
<dbReference type="InterPro" id="IPR052533">
    <property type="entry name" value="WalJ/YycJ-like"/>
</dbReference>
<dbReference type="AlphaFoldDB" id="A0A532V5K6"/>
<evidence type="ECO:0000313" key="3">
    <source>
        <dbReference type="Proteomes" id="UP000319619"/>
    </source>
</evidence>
<dbReference type="PANTHER" id="PTHR47619:SF1">
    <property type="entry name" value="EXODEOXYRIBONUCLEASE WALJ"/>
    <property type="match status" value="1"/>
</dbReference>
<dbReference type="InterPro" id="IPR036866">
    <property type="entry name" value="RibonucZ/Hydroxyglut_hydro"/>
</dbReference>
<protein>
    <submittedName>
        <fullName evidence="2">MBL fold metallo-hydrolase</fullName>
    </submittedName>
</protein>
<dbReference type="EMBL" id="NJBN01000001">
    <property type="protein sequence ID" value="TKJ42468.1"/>
    <property type="molecule type" value="Genomic_DNA"/>
</dbReference>
<dbReference type="InterPro" id="IPR001279">
    <property type="entry name" value="Metallo-B-lactamas"/>
</dbReference>
<proteinExistence type="predicted"/>
<feature type="domain" description="Metallo-beta-lactamase" evidence="1">
    <location>
        <begin position="11"/>
        <end position="214"/>
    </location>
</feature>
<reference evidence="2 3" key="1">
    <citation type="submission" date="2017-06" db="EMBL/GenBank/DDBJ databases">
        <title>Novel microbial phyla capable of carbon fixation and sulfur reduction in deep-sea sediments.</title>
        <authorList>
            <person name="Huang J."/>
            <person name="Baker B."/>
            <person name="Wang Y."/>
        </authorList>
    </citation>
    <scope>NUCLEOTIDE SEQUENCE [LARGE SCALE GENOMIC DNA]</scope>
    <source>
        <strain evidence="2">B3_LCP</strain>
    </source>
</reference>
<dbReference type="GO" id="GO:0016787">
    <property type="term" value="F:hydrolase activity"/>
    <property type="evidence" value="ECO:0007669"/>
    <property type="project" value="UniProtKB-KW"/>
</dbReference>
<dbReference type="Gene3D" id="3.60.15.10">
    <property type="entry name" value="Ribonuclease Z/Hydroxyacylglutathione hydrolase-like"/>
    <property type="match status" value="1"/>
</dbReference>
<organism evidence="2 3">
    <name type="scientific">candidate division LCP-89 bacterium B3_LCP</name>
    <dbReference type="NCBI Taxonomy" id="2012998"/>
    <lineage>
        <taxon>Bacteria</taxon>
        <taxon>Pseudomonadati</taxon>
        <taxon>Bacteria division LCP-89</taxon>
    </lineage>
</organism>
<comment type="caution">
    <text evidence="2">The sequence shown here is derived from an EMBL/GenBank/DDBJ whole genome shotgun (WGS) entry which is preliminary data.</text>
</comment>